<protein>
    <submittedName>
        <fullName evidence="1">Uncharacterized conserved protein</fullName>
    </submittedName>
</protein>
<organism evidence="1 2">
    <name type="scientific">Pseudozyma antarctica (strain T-34)</name>
    <name type="common">Yeast</name>
    <name type="synonym">Candida antarctica</name>
    <dbReference type="NCBI Taxonomy" id="1151754"/>
    <lineage>
        <taxon>Eukaryota</taxon>
        <taxon>Fungi</taxon>
        <taxon>Dikarya</taxon>
        <taxon>Basidiomycota</taxon>
        <taxon>Ustilaginomycotina</taxon>
        <taxon>Ustilaginomycetes</taxon>
        <taxon>Ustilaginales</taxon>
        <taxon>Ustilaginaceae</taxon>
        <taxon>Moesziomyces</taxon>
    </lineage>
</organism>
<proteinExistence type="predicted"/>
<evidence type="ECO:0000313" key="2">
    <source>
        <dbReference type="Proteomes" id="UP000011976"/>
    </source>
</evidence>
<accession>M9LT29</accession>
<dbReference type="AlphaFoldDB" id="M9LT29"/>
<dbReference type="EMBL" id="DF196792">
    <property type="protein sequence ID" value="GAC77401.1"/>
    <property type="molecule type" value="Genomic_DNA"/>
</dbReference>
<sequence length="81" mass="8874">MSACLHVPGDRVLTRDRNRSYPYSSVMTILDAGDSDLLSTQRPPSTCERAHAARIDSLVTELLGTLSEQCRSAGAGQRRRV</sequence>
<gene>
    <name evidence="1" type="ORF">PANT_26d00034</name>
</gene>
<dbReference type="Proteomes" id="UP000011976">
    <property type="component" value="Unassembled WGS sequence"/>
</dbReference>
<reference evidence="2" key="1">
    <citation type="journal article" date="2013" name="Genome Announc.">
        <title>Genome sequence of the basidiomycetous yeast Pseudozyma antarctica T-34, a producer of the glycolipid biosurfactants mannosylerythritol lipids.</title>
        <authorList>
            <person name="Morita T."/>
            <person name="Koike H."/>
            <person name="Koyama Y."/>
            <person name="Hagiwara H."/>
            <person name="Ito E."/>
            <person name="Fukuoka T."/>
            <person name="Imura T."/>
            <person name="Machida M."/>
            <person name="Kitamoto D."/>
        </authorList>
    </citation>
    <scope>NUCLEOTIDE SEQUENCE [LARGE SCALE GENOMIC DNA]</scope>
    <source>
        <strain evidence="2">T-34</strain>
    </source>
</reference>
<name>M9LT29_PSEA3</name>
<evidence type="ECO:0000313" key="1">
    <source>
        <dbReference type="EMBL" id="GAC77401.1"/>
    </source>
</evidence>